<keyword evidence="1" id="KW-0175">Coiled coil</keyword>
<reference evidence="3" key="1">
    <citation type="submission" date="2020-04" db="EMBL/GenBank/DDBJ databases">
        <authorList>
            <person name="Chiriac C."/>
            <person name="Salcher M."/>
            <person name="Ghai R."/>
            <person name="Kavagutti S V."/>
        </authorList>
    </citation>
    <scope>NUCLEOTIDE SEQUENCE</scope>
</reference>
<proteinExistence type="predicted"/>
<evidence type="ECO:0000256" key="1">
    <source>
        <dbReference type="SAM" id="Coils"/>
    </source>
</evidence>
<dbReference type="EMBL" id="LR796538">
    <property type="protein sequence ID" value="CAB4150408.1"/>
    <property type="molecule type" value="Genomic_DNA"/>
</dbReference>
<name>A0A6J5MUM7_9CAUD</name>
<gene>
    <name evidence="2" type="ORF">UFOVP294_51</name>
    <name evidence="3" type="ORF">UFOVP566_34</name>
</gene>
<evidence type="ECO:0000313" key="3">
    <source>
        <dbReference type="EMBL" id="CAB4150408.1"/>
    </source>
</evidence>
<evidence type="ECO:0000313" key="2">
    <source>
        <dbReference type="EMBL" id="CAB4136334.1"/>
    </source>
</evidence>
<dbReference type="EMBL" id="LR796311">
    <property type="protein sequence ID" value="CAB4136334.1"/>
    <property type="molecule type" value="Genomic_DNA"/>
</dbReference>
<organism evidence="3">
    <name type="scientific">uncultured Caudovirales phage</name>
    <dbReference type="NCBI Taxonomy" id="2100421"/>
    <lineage>
        <taxon>Viruses</taxon>
        <taxon>Duplodnaviria</taxon>
        <taxon>Heunggongvirae</taxon>
        <taxon>Uroviricota</taxon>
        <taxon>Caudoviricetes</taxon>
        <taxon>Peduoviridae</taxon>
        <taxon>Maltschvirus</taxon>
        <taxon>Maltschvirus maltsch</taxon>
    </lineage>
</organism>
<accession>A0A6J5MUM7</accession>
<sequence>MQEQQEAIEALRNNLKNVSEEVKKLNTTLSNLFEGPL</sequence>
<protein>
    <submittedName>
        <fullName evidence="3">Uncharacterized protein</fullName>
    </submittedName>
</protein>
<feature type="coiled-coil region" evidence="1">
    <location>
        <begin position="1"/>
        <end position="28"/>
    </location>
</feature>